<dbReference type="PANTHER" id="PTHR31973:SF194">
    <property type="entry name" value="OS06G0632700 PROTEIN"/>
    <property type="match status" value="1"/>
</dbReference>
<evidence type="ECO:0000256" key="4">
    <source>
        <dbReference type="PROSITE-ProRule" id="PRU00325"/>
    </source>
</evidence>
<keyword evidence="5" id="KW-0732">Signal</keyword>
<protein>
    <submittedName>
        <fullName evidence="7">Protein FAR1-RELATED SEQUENCE 4</fullName>
    </submittedName>
</protein>
<evidence type="ECO:0000259" key="6">
    <source>
        <dbReference type="PROSITE" id="PS50966"/>
    </source>
</evidence>
<feature type="chain" id="PRO_5008899461" evidence="5">
    <location>
        <begin position="24"/>
        <end position="787"/>
    </location>
</feature>
<dbReference type="GO" id="GO:0008270">
    <property type="term" value="F:zinc ion binding"/>
    <property type="evidence" value="ECO:0007669"/>
    <property type="project" value="UniProtKB-KW"/>
</dbReference>
<proteinExistence type="predicted"/>
<dbReference type="InterPro" id="IPR000270">
    <property type="entry name" value="PB1_dom"/>
</dbReference>
<gene>
    <name evidence="7" type="primary">FRS4_4</name>
    <name evidence="7" type="ORF">g.86237</name>
</gene>
<dbReference type="AlphaFoldDB" id="A0A1D1XH29"/>
<accession>A0A1D1XH29</accession>
<keyword evidence="3" id="KW-0862">Zinc</keyword>
<evidence type="ECO:0000256" key="3">
    <source>
        <dbReference type="ARBA" id="ARBA00022833"/>
    </source>
</evidence>
<evidence type="ECO:0000256" key="1">
    <source>
        <dbReference type="ARBA" id="ARBA00022723"/>
    </source>
</evidence>
<dbReference type="SMART" id="SM00666">
    <property type="entry name" value="PB1"/>
    <property type="match status" value="1"/>
</dbReference>
<feature type="signal peptide" evidence="5">
    <location>
        <begin position="1"/>
        <end position="23"/>
    </location>
</feature>
<keyword evidence="2 4" id="KW-0863">Zinc-finger</keyword>
<reference evidence="7" key="1">
    <citation type="submission" date="2015-07" db="EMBL/GenBank/DDBJ databases">
        <title>Transcriptome Assembly of Anthurium amnicola.</title>
        <authorList>
            <person name="Suzuki J."/>
        </authorList>
    </citation>
    <scope>NUCLEOTIDE SEQUENCE</scope>
</reference>
<dbReference type="InterPro" id="IPR004332">
    <property type="entry name" value="Transposase_MuDR"/>
</dbReference>
<feature type="domain" description="SWIM-type" evidence="6">
    <location>
        <begin position="670"/>
        <end position="702"/>
    </location>
</feature>
<keyword evidence="1" id="KW-0479">Metal-binding</keyword>
<sequence>RTLAYLPVTNILFFLLLRPVPHGAPLSLIYPFSPPPPSSSRFGPSALSLRSSVGREGEGRAPFAGCFPSWIRCLLCTMTGDKILAICQSGGEFFTSGDGSLSYTGGEAHAIEIVREMTLSDLISEICNMFEWEYGTSTIFVKYFLPGNNRTLITVSNDKDLQRMVDFNAGSITTDIYVFKKLESRAIIAEDIDPPALAIIAATPIAKESKRQKLSDAWEDMISGVGQVFEDVKDFRDALHKYAVAKGFTYKFIKNDGTRVTAACSVEDCAWRIHASKSSTNQKFVVKKIDDTHTCNGKIGKHGHRLANQRWVANVIKEKLQDSPNYSPREIVNDFKREYGINLNYSQAWRGRSIAKKELQNSDTEESGQLLWLCQRITETNPDSVATLDTVEDSVFHRLFVCFHAVLHGFEQGCRPLLFLDGISLKVSREWKLLAATAVDGDNDIFPLAFAIIEDEITENWNWFLGQLKSVLSISGPITFVSSRQDGLDKAVTEVFEGSNHGYCLSHLIENFKSELDESWPEEQKNEMINYFRSAAYAYREDEFNKFIDYIRKVSDDVADWVLASKPEFWSNAFFKGLRYDVLNIDAAELFDAWVTEVARKEPTVVQIVDLIRCKMMDTMYTRRDSANTCTEILTPSMNQKLEQESSKASSLEVTFLADTVFEVSEGATYRVNIETWECTCRKWQVTGLPCVHAIAVLAHADGCVYDYCSRYFKTECYRLAYSLSINPIPDVGDAALALVSYSPRVGRLPGRPKEKPRELQKISKRSVQCSRCHEFGHNRLTCKAPV</sequence>
<dbReference type="InterPro" id="IPR018289">
    <property type="entry name" value="MULE_transposase_dom"/>
</dbReference>
<evidence type="ECO:0000256" key="5">
    <source>
        <dbReference type="SAM" id="SignalP"/>
    </source>
</evidence>
<dbReference type="PROSITE" id="PS50966">
    <property type="entry name" value="ZF_SWIM"/>
    <property type="match status" value="1"/>
</dbReference>
<dbReference type="InterPro" id="IPR006564">
    <property type="entry name" value="Znf_PMZ"/>
</dbReference>
<dbReference type="Pfam" id="PF03108">
    <property type="entry name" value="DBD_Tnp_Mut"/>
    <property type="match status" value="1"/>
</dbReference>
<evidence type="ECO:0000256" key="2">
    <source>
        <dbReference type="ARBA" id="ARBA00022771"/>
    </source>
</evidence>
<dbReference type="PANTHER" id="PTHR31973">
    <property type="entry name" value="POLYPROTEIN, PUTATIVE-RELATED"/>
    <property type="match status" value="1"/>
</dbReference>
<dbReference type="SUPFAM" id="SSF54277">
    <property type="entry name" value="CAD &amp; PB1 domains"/>
    <property type="match status" value="1"/>
</dbReference>
<dbReference type="Pfam" id="PF00564">
    <property type="entry name" value="PB1"/>
    <property type="match status" value="1"/>
</dbReference>
<organism evidence="7">
    <name type="scientific">Anthurium amnicola</name>
    <dbReference type="NCBI Taxonomy" id="1678845"/>
    <lineage>
        <taxon>Eukaryota</taxon>
        <taxon>Viridiplantae</taxon>
        <taxon>Streptophyta</taxon>
        <taxon>Embryophyta</taxon>
        <taxon>Tracheophyta</taxon>
        <taxon>Spermatophyta</taxon>
        <taxon>Magnoliopsida</taxon>
        <taxon>Liliopsida</taxon>
        <taxon>Araceae</taxon>
        <taxon>Pothoideae</taxon>
        <taxon>Potheae</taxon>
        <taxon>Anthurium</taxon>
    </lineage>
</organism>
<feature type="non-terminal residue" evidence="7">
    <location>
        <position position="1"/>
    </location>
</feature>
<dbReference type="SMART" id="SM00575">
    <property type="entry name" value="ZnF_PMZ"/>
    <property type="match status" value="1"/>
</dbReference>
<dbReference type="EMBL" id="GDJX01026242">
    <property type="protein sequence ID" value="JAT41694.1"/>
    <property type="molecule type" value="Transcribed_RNA"/>
</dbReference>
<name>A0A1D1XH29_9ARAE</name>
<evidence type="ECO:0000313" key="7">
    <source>
        <dbReference type="EMBL" id="JAT41694.1"/>
    </source>
</evidence>
<dbReference type="InterPro" id="IPR007527">
    <property type="entry name" value="Znf_SWIM"/>
</dbReference>
<dbReference type="CDD" id="cd06410">
    <property type="entry name" value="PB1_UP2"/>
    <property type="match status" value="1"/>
</dbReference>
<dbReference type="Pfam" id="PF04434">
    <property type="entry name" value="SWIM"/>
    <property type="match status" value="1"/>
</dbReference>
<dbReference type="Pfam" id="PF10551">
    <property type="entry name" value="MULE"/>
    <property type="match status" value="1"/>
</dbReference>